<name>B7BGX6_9BACT</name>
<sequence length="42" mass="5184">MDQYQKTFIRVYYKNCLCPECIGHIRDTFYAFDVSPVYRKDR</sequence>
<evidence type="ECO:0000313" key="2">
    <source>
        <dbReference type="Proteomes" id="UP000005510"/>
    </source>
</evidence>
<comment type="caution">
    <text evidence="1">The sequence shown here is derived from an EMBL/GenBank/DDBJ whole genome shotgun (WGS) entry which is preliminary data.</text>
</comment>
<reference evidence="1 2" key="1">
    <citation type="submission" date="2008-10" db="EMBL/GenBank/DDBJ databases">
        <title>Draft genome sequence of Parabacteroides johnsonii (DSM 18315).</title>
        <authorList>
            <person name="Sudarsanam P."/>
            <person name="Ley R."/>
            <person name="Guruge J."/>
            <person name="Turnbaugh P.J."/>
            <person name="Mahowald M."/>
            <person name="Liep D."/>
            <person name="Gordon J."/>
        </authorList>
    </citation>
    <scope>NUCLEOTIDE SEQUENCE [LARGE SCALE GENOMIC DNA]</scope>
    <source>
        <strain evidence="1 2">DSM 18315</strain>
    </source>
</reference>
<organism evidence="1 2">
    <name type="scientific">Parabacteroides johnsonii DSM 18315</name>
    <dbReference type="NCBI Taxonomy" id="537006"/>
    <lineage>
        <taxon>Bacteria</taxon>
        <taxon>Pseudomonadati</taxon>
        <taxon>Bacteroidota</taxon>
        <taxon>Bacteroidia</taxon>
        <taxon>Bacteroidales</taxon>
        <taxon>Tannerellaceae</taxon>
        <taxon>Parabacteroides</taxon>
    </lineage>
</organism>
<gene>
    <name evidence="1" type="ORF">PRABACTJOHN_04325</name>
</gene>
<dbReference type="HOGENOM" id="CLU_3255252_0_0_10"/>
<dbReference type="Proteomes" id="UP000005510">
    <property type="component" value="Unassembled WGS sequence"/>
</dbReference>
<reference evidence="1 2" key="2">
    <citation type="submission" date="2008-10" db="EMBL/GenBank/DDBJ databases">
        <authorList>
            <person name="Fulton L."/>
            <person name="Clifton S."/>
            <person name="Fulton B."/>
            <person name="Xu J."/>
            <person name="Minx P."/>
            <person name="Pepin K.H."/>
            <person name="Johnson M."/>
            <person name="Bhonagiri V."/>
            <person name="Nash W.E."/>
            <person name="Mardis E.R."/>
            <person name="Wilson R.K."/>
        </authorList>
    </citation>
    <scope>NUCLEOTIDE SEQUENCE [LARGE SCALE GENOMIC DNA]</scope>
    <source>
        <strain evidence="1 2">DSM 18315</strain>
    </source>
</reference>
<accession>B7BGX6</accession>
<dbReference type="AlphaFoldDB" id="B7BGX6"/>
<evidence type="ECO:0000313" key="1">
    <source>
        <dbReference type="EMBL" id="EEC94309.1"/>
    </source>
</evidence>
<proteinExistence type="predicted"/>
<dbReference type="EMBL" id="ABYH01000427">
    <property type="protein sequence ID" value="EEC94309.1"/>
    <property type="molecule type" value="Genomic_DNA"/>
</dbReference>
<protein>
    <submittedName>
        <fullName evidence="1">Uncharacterized protein</fullName>
    </submittedName>
</protein>